<dbReference type="Pfam" id="PF07676">
    <property type="entry name" value="PD40"/>
    <property type="match status" value="1"/>
</dbReference>
<comment type="caution">
    <text evidence="4">The sequence shown here is derived from an EMBL/GenBank/DDBJ whole genome shotgun (WGS) entry which is preliminary data.</text>
</comment>
<dbReference type="Gene3D" id="3.40.50.1820">
    <property type="entry name" value="alpha/beta hydrolase"/>
    <property type="match status" value="1"/>
</dbReference>
<dbReference type="PANTHER" id="PTHR42776:SF27">
    <property type="entry name" value="DIPEPTIDYL PEPTIDASE FAMILY MEMBER 6"/>
    <property type="match status" value="1"/>
</dbReference>
<dbReference type="InterPro" id="IPR002470">
    <property type="entry name" value="Peptidase_S9A"/>
</dbReference>
<dbReference type="GO" id="GO:0004252">
    <property type="term" value="F:serine-type endopeptidase activity"/>
    <property type="evidence" value="ECO:0007669"/>
    <property type="project" value="InterPro"/>
</dbReference>
<dbReference type="InterPro" id="IPR011659">
    <property type="entry name" value="WD40"/>
</dbReference>
<keyword evidence="2" id="KW-0720">Serine protease</keyword>
<dbReference type="Gene3D" id="2.120.10.30">
    <property type="entry name" value="TolB, C-terminal domain"/>
    <property type="match status" value="1"/>
</dbReference>
<dbReference type="Proteomes" id="UP000655208">
    <property type="component" value="Unassembled WGS sequence"/>
</dbReference>
<accession>A0A917SRD5</accession>
<feature type="domain" description="Peptidase S9 prolyl oligopeptidase catalytic" evidence="3">
    <location>
        <begin position="398"/>
        <end position="605"/>
    </location>
</feature>
<proteinExistence type="predicted"/>
<dbReference type="Pfam" id="PF00326">
    <property type="entry name" value="Peptidase_S9"/>
    <property type="match status" value="1"/>
</dbReference>
<reference evidence="4" key="1">
    <citation type="journal article" date="2014" name="Int. J. Syst. Evol. Microbiol.">
        <title>Complete genome sequence of Corynebacterium casei LMG S-19264T (=DSM 44701T), isolated from a smear-ripened cheese.</title>
        <authorList>
            <consortium name="US DOE Joint Genome Institute (JGI-PGF)"/>
            <person name="Walter F."/>
            <person name="Albersmeier A."/>
            <person name="Kalinowski J."/>
            <person name="Ruckert C."/>
        </authorList>
    </citation>
    <scope>NUCLEOTIDE SEQUENCE</scope>
    <source>
        <strain evidence="4">CGMCC 4.7308</strain>
    </source>
</reference>
<keyword evidence="2" id="KW-0645">Protease</keyword>
<name>A0A917SRD5_9ACTN</name>
<dbReference type="InterPro" id="IPR001375">
    <property type="entry name" value="Peptidase_S9_cat"/>
</dbReference>
<organism evidence="4 5">
    <name type="scientific">Nakamurella endophytica</name>
    <dbReference type="NCBI Taxonomy" id="1748367"/>
    <lineage>
        <taxon>Bacteria</taxon>
        <taxon>Bacillati</taxon>
        <taxon>Actinomycetota</taxon>
        <taxon>Actinomycetes</taxon>
        <taxon>Nakamurellales</taxon>
        <taxon>Nakamurellaceae</taxon>
        <taxon>Nakamurella</taxon>
    </lineage>
</organism>
<dbReference type="InterPro" id="IPR029058">
    <property type="entry name" value="AB_hydrolase_fold"/>
</dbReference>
<dbReference type="SUPFAM" id="SSF53474">
    <property type="entry name" value="alpha/beta-Hydrolases"/>
    <property type="match status" value="1"/>
</dbReference>
<dbReference type="InterPro" id="IPR011042">
    <property type="entry name" value="6-blade_b-propeller_TolB-like"/>
</dbReference>
<dbReference type="PANTHER" id="PTHR42776">
    <property type="entry name" value="SERINE PEPTIDASE S9 FAMILY MEMBER"/>
    <property type="match status" value="1"/>
</dbReference>
<dbReference type="SUPFAM" id="SSF82171">
    <property type="entry name" value="DPP6 N-terminal domain-like"/>
    <property type="match status" value="1"/>
</dbReference>
<keyword evidence="1" id="KW-0378">Hydrolase</keyword>
<gene>
    <name evidence="4" type="ORF">GCM10011594_11240</name>
</gene>
<evidence type="ECO:0000313" key="4">
    <source>
        <dbReference type="EMBL" id="GGL93158.1"/>
    </source>
</evidence>
<evidence type="ECO:0000313" key="5">
    <source>
        <dbReference type="Proteomes" id="UP000655208"/>
    </source>
</evidence>
<dbReference type="AlphaFoldDB" id="A0A917SRD5"/>
<evidence type="ECO:0000256" key="1">
    <source>
        <dbReference type="ARBA" id="ARBA00022801"/>
    </source>
</evidence>
<sequence>MSPDGRQVAWVGDRNGSPQVWVQDAEDSGTGRVVEFPHPAVAVHWSADGQWLACALATDGGVRQQVWVVRPDGTHRRHVAGSADRHAALGPWTRAGHRLVVTLAPVAAGEPTQAVVVDPATGETGPLAEGALISVLDLSADERFLLLRDGTRGAQFCVVVDRVADRDHPLLAYPATGSTDVGLLRRSPAGQEQPHIAYLVTDAGLPRRVLLAQPIGPDGRRGAAGVFAEREDAELEQLDSDEDGRLLLLVWNVAGASEVELLDTATRRRVPVGGLPGPVVTGSALSRDGSRLVLCVEGPERPRELWRVDVAAVLSAPGDGPAGAGGAPPAQRAVRPAPVTVSTLPPSGDLVHPTLHRFSSHDGLELSGWLYRPPGAHGPGPAMLSLHGGPEAQERPVFSAQHQAMVTAGITVFAPNVRGSSGFGRAFVHADDRLGRWDAIADVRSCVEYLTGHGLADPDRIAVTGRSYGGYLTLAALVAFPRTFAAGVDICGMSDLLHFYRESEPWIAAAAVSKYGDPVADRDLLRSLSPLPRAHRITAPLLVVHGELDTNVPVGEAHRIVAALRALDRPVSYLELAGEGHEYRRASSQLLLLQTMAAFLTRHLRVGPPARCGDGPALG</sequence>
<protein>
    <submittedName>
        <fullName evidence="4">Peptidase S9</fullName>
    </submittedName>
</protein>
<reference evidence="4" key="2">
    <citation type="submission" date="2020-09" db="EMBL/GenBank/DDBJ databases">
        <authorList>
            <person name="Sun Q."/>
            <person name="Zhou Y."/>
        </authorList>
    </citation>
    <scope>NUCLEOTIDE SEQUENCE</scope>
    <source>
        <strain evidence="4">CGMCC 4.7308</strain>
    </source>
</reference>
<dbReference type="EMBL" id="BMNA01000002">
    <property type="protein sequence ID" value="GGL93158.1"/>
    <property type="molecule type" value="Genomic_DNA"/>
</dbReference>
<keyword evidence="5" id="KW-1185">Reference proteome</keyword>
<dbReference type="PRINTS" id="PR00862">
    <property type="entry name" value="PROLIGOPTASE"/>
</dbReference>
<evidence type="ECO:0000256" key="2">
    <source>
        <dbReference type="ARBA" id="ARBA00022825"/>
    </source>
</evidence>
<evidence type="ECO:0000259" key="3">
    <source>
        <dbReference type="Pfam" id="PF00326"/>
    </source>
</evidence>
<dbReference type="GO" id="GO:0006508">
    <property type="term" value="P:proteolysis"/>
    <property type="evidence" value="ECO:0007669"/>
    <property type="project" value="InterPro"/>
</dbReference>